<dbReference type="OMA" id="CPSEDAF"/>
<evidence type="ECO:0000256" key="2">
    <source>
        <dbReference type="SAM" id="MobiDB-lite"/>
    </source>
</evidence>
<reference evidence="4 5" key="1">
    <citation type="submission" date="2019-05" db="EMBL/GenBank/DDBJ databases">
        <title>A Chromosome-scale Meerkat (S. suricatta) Genome Assembly.</title>
        <authorList>
            <person name="Dudchenko O."/>
            <person name="Lieberman Aiden E."/>
            <person name="Tung J."/>
            <person name="Barreiro L.B."/>
            <person name="Clutton-Brock T.H."/>
        </authorList>
    </citation>
    <scope>NUCLEOTIDE SEQUENCE [LARGE SCALE GENOMIC DNA]</scope>
</reference>
<proteinExistence type="predicted"/>
<name>A0A673U067_SURSU</name>
<dbReference type="Pfam" id="PF16497">
    <property type="entry name" value="MHC_I_3"/>
    <property type="match status" value="1"/>
</dbReference>
<evidence type="ECO:0000259" key="3">
    <source>
        <dbReference type="Pfam" id="PF16497"/>
    </source>
</evidence>
<dbReference type="Gene3D" id="3.30.500.10">
    <property type="entry name" value="MHC class I-like antigen recognition-like"/>
    <property type="match status" value="1"/>
</dbReference>
<evidence type="ECO:0000313" key="5">
    <source>
        <dbReference type="Proteomes" id="UP000472268"/>
    </source>
</evidence>
<reference evidence="4" key="3">
    <citation type="submission" date="2025-09" db="UniProtKB">
        <authorList>
            <consortium name="Ensembl"/>
        </authorList>
    </citation>
    <scope>IDENTIFICATION</scope>
</reference>
<accession>A0A673U067</accession>
<reference evidence="4" key="2">
    <citation type="submission" date="2025-08" db="UniProtKB">
        <authorList>
            <consortium name="Ensembl"/>
        </authorList>
    </citation>
    <scope>IDENTIFICATION</scope>
</reference>
<dbReference type="InterPro" id="IPR011162">
    <property type="entry name" value="MHC_I/II-like_Ag-recog"/>
</dbReference>
<dbReference type="Proteomes" id="UP000472268">
    <property type="component" value="Chromosome 3"/>
</dbReference>
<evidence type="ECO:0000313" key="4">
    <source>
        <dbReference type="Ensembl" id="ENSSSUP00005014644.1"/>
    </source>
</evidence>
<dbReference type="AlphaFoldDB" id="A0A673U067"/>
<keyword evidence="5" id="KW-1185">Reference proteome</keyword>
<feature type="domain" description="MHC class I-like antigen recognition-like" evidence="3">
    <location>
        <begin position="33"/>
        <end position="121"/>
    </location>
</feature>
<protein>
    <recommendedName>
        <fullName evidence="3">MHC class I-like antigen recognition-like domain-containing protein</fullName>
    </recommendedName>
</protein>
<evidence type="ECO:0000256" key="1">
    <source>
        <dbReference type="ARBA" id="ARBA00023180"/>
    </source>
</evidence>
<dbReference type="InterPro" id="IPR037055">
    <property type="entry name" value="MHC_I-like_Ag-recog_sf"/>
</dbReference>
<dbReference type="Ensembl" id="ENSSSUT00005016728.1">
    <property type="protein sequence ID" value="ENSSSUP00005014644.1"/>
    <property type="gene ID" value="ENSSSUG00005009406.1"/>
</dbReference>
<feature type="region of interest" description="Disordered" evidence="2">
    <location>
        <begin position="1"/>
        <end position="20"/>
    </location>
</feature>
<dbReference type="InterPro" id="IPR011161">
    <property type="entry name" value="MHC_I-like_Ag-recog"/>
</dbReference>
<keyword evidence="1" id="KW-0325">Glycoprotein</keyword>
<organism evidence="4 5">
    <name type="scientific">Suricata suricatta</name>
    <name type="common">Meerkat</name>
    <dbReference type="NCBI Taxonomy" id="37032"/>
    <lineage>
        <taxon>Eukaryota</taxon>
        <taxon>Metazoa</taxon>
        <taxon>Chordata</taxon>
        <taxon>Craniata</taxon>
        <taxon>Vertebrata</taxon>
        <taxon>Euteleostomi</taxon>
        <taxon>Mammalia</taxon>
        <taxon>Eutheria</taxon>
        <taxon>Laurasiatheria</taxon>
        <taxon>Carnivora</taxon>
        <taxon>Feliformia</taxon>
        <taxon>Herpestidae</taxon>
        <taxon>Suricata</taxon>
    </lineage>
</organism>
<sequence length="139" mass="16191">MTGRSQSPREGLTHRGSESLSRCPGLRVEHIYFQDPKSFRAILTTSFYNRSRTQNQGSAWLGELQTHGWDSKTGAFIYLRPWSRGNFSNEQLMEQEKSFYIFSTRFPLIFQDHVSQWQLECEFRSLRADSLPPHSVSDP</sequence>
<dbReference type="SUPFAM" id="SSF54452">
    <property type="entry name" value="MHC antigen-recognition domain"/>
    <property type="match status" value="1"/>
</dbReference>